<keyword evidence="2" id="KW-1185">Reference proteome</keyword>
<dbReference type="GO" id="GO:0007131">
    <property type="term" value="P:reciprocal meiotic recombination"/>
    <property type="evidence" value="ECO:0007669"/>
    <property type="project" value="TreeGrafter"/>
</dbReference>
<dbReference type="Proteomes" id="UP000288216">
    <property type="component" value="Unassembled WGS sequence"/>
</dbReference>
<comment type="caution">
    <text evidence="1">The sequence shown here is derived from an EMBL/GenBank/DDBJ whole genome shotgun (WGS) entry which is preliminary data.</text>
</comment>
<dbReference type="AlphaFoldDB" id="A0A401PRR3"/>
<proteinExistence type="predicted"/>
<accession>A0A401PRR3</accession>
<sequence>MAVIVSAALQHHEAILSLSNQHQRIRFSDSVVTGSIIFPPSGIAFIIVEIQDFCDNSAETKLIERIEQFVRIHRNSFLLLAAALYGPKEWEILFKIQQR</sequence>
<dbReference type="GO" id="GO:0007130">
    <property type="term" value="P:synaptonemal complex assembly"/>
    <property type="evidence" value="ECO:0007669"/>
    <property type="project" value="InterPro"/>
</dbReference>
<reference evidence="1 2" key="1">
    <citation type="journal article" date="2018" name="Nat. Ecol. Evol.">
        <title>Shark genomes provide insights into elasmobranch evolution and the origin of vertebrates.</title>
        <authorList>
            <person name="Hara Y"/>
            <person name="Yamaguchi K"/>
            <person name="Onimaru K"/>
            <person name="Kadota M"/>
            <person name="Koyanagi M"/>
            <person name="Keeley SD"/>
            <person name="Tatsumi K"/>
            <person name="Tanaka K"/>
            <person name="Motone F"/>
            <person name="Kageyama Y"/>
            <person name="Nozu R"/>
            <person name="Adachi N"/>
            <person name="Nishimura O"/>
            <person name="Nakagawa R"/>
            <person name="Tanegashima C"/>
            <person name="Kiyatake I"/>
            <person name="Matsumoto R"/>
            <person name="Murakumo K"/>
            <person name="Nishida K"/>
            <person name="Terakita A"/>
            <person name="Kuratani S"/>
            <person name="Sato K"/>
            <person name="Hyodo S Kuraku.S."/>
        </authorList>
    </citation>
    <scope>NUCLEOTIDE SEQUENCE [LARGE SCALE GENOMIC DNA]</scope>
</reference>
<evidence type="ECO:0000313" key="1">
    <source>
        <dbReference type="EMBL" id="GCB75826.1"/>
    </source>
</evidence>
<evidence type="ECO:0000313" key="2">
    <source>
        <dbReference type="Proteomes" id="UP000288216"/>
    </source>
</evidence>
<dbReference type="OrthoDB" id="6149480at2759"/>
<name>A0A401PRR3_SCYTO</name>
<protein>
    <submittedName>
        <fullName evidence="1">Uncharacterized protein</fullName>
    </submittedName>
</protein>
<dbReference type="GO" id="GO:0005694">
    <property type="term" value="C:chromosome"/>
    <property type="evidence" value="ECO:0007669"/>
    <property type="project" value="TreeGrafter"/>
</dbReference>
<dbReference type="InterPro" id="IPR027857">
    <property type="entry name" value="SCRE"/>
</dbReference>
<organism evidence="1 2">
    <name type="scientific">Scyliorhinus torazame</name>
    <name type="common">Cloudy catshark</name>
    <name type="synonym">Catulus torazame</name>
    <dbReference type="NCBI Taxonomy" id="75743"/>
    <lineage>
        <taxon>Eukaryota</taxon>
        <taxon>Metazoa</taxon>
        <taxon>Chordata</taxon>
        <taxon>Craniata</taxon>
        <taxon>Vertebrata</taxon>
        <taxon>Chondrichthyes</taxon>
        <taxon>Elasmobranchii</taxon>
        <taxon>Galeomorphii</taxon>
        <taxon>Galeoidea</taxon>
        <taxon>Carcharhiniformes</taxon>
        <taxon>Scyliorhinidae</taxon>
        <taxon>Scyliorhinus</taxon>
    </lineage>
</organism>
<gene>
    <name evidence="1" type="ORF">scyTo_0015376</name>
</gene>
<dbReference type="STRING" id="75743.A0A401PRR3"/>
<dbReference type="EMBL" id="BFAA01008704">
    <property type="protein sequence ID" value="GCB75826.1"/>
    <property type="molecule type" value="Genomic_DNA"/>
</dbReference>
<dbReference type="PANTHER" id="PTHR31408">
    <property type="entry name" value="HYPOTHETICAL PROTEIN LOC689986"/>
    <property type="match status" value="1"/>
</dbReference>
<dbReference type="Pfam" id="PF15162">
    <property type="entry name" value="SCRE"/>
    <property type="match status" value="1"/>
</dbReference>
<dbReference type="PANTHER" id="PTHR31408:SF2">
    <property type="entry name" value="PROTEIN SPO16 HOMOLOG"/>
    <property type="match status" value="1"/>
</dbReference>